<keyword evidence="1" id="KW-1133">Transmembrane helix</keyword>
<feature type="transmembrane region" description="Helical" evidence="1">
    <location>
        <begin position="36"/>
        <end position="57"/>
    </location>
</feature>
<dbReference type="Proteomes" id="UP000295788">
    <property type="component" value="Unassembled WGS sequence"/>
</dbReference>
<sequence>MRMVKSIIYFILALASLFYALPRIPLFQANSTDQMFAIAWIIFALLVVGAHLDQLLLSDEDKRKHLARIRNYQRLKKEQELLRFQSQGKRMVKER</sequence>
<organism evidence="2 3">
    <name type="scientific">Tepidibacillus fermentans</name>
    <dbReference type="NCBI Taxonomy" id="1281767"/>
    <lineage>
        <taxon>Bacteria</taxon>
        <taxon>Bacillati</taxon>
        <taxon>Bacillota</taxon>
        <taxon>Bacilli</taxon>
        <taxon>Bacillales</taxon>
        <taxon>Bacillaceae</taxon>
        <taxon>Tepidibacillus</taxon>
    </lineage>
</organism>
<evidence type="ECO:0000256" key="1">
    <source>
        <dbReference type="SAM" id="Phobius"/>
    </source>
</evidence>
<dbReference type="EMBL" id="SMAB01000004">
    <property type="protein sequence ID" value="TCS83592.1"/>
    <property type="molecule type" value="Genomic_DNA"/>
</dbReference>
<keyword evidence="3" id="KW-1185">Reference proteome</keyword>
<keyword evidence="1" id="KW-0812">Transmembrane</keyword>
<comment type="caution">
    <text evidence="2">The sequence shown here is derived from an EMBL/GenBank/DDBJ whole genome shotgun (WGS) entry which is preliminary data.</text>
</comment>
<dbReference type="OrthoDB" id="2619264at2"/>
<name>A0A4R3KJU8_9BACI</name>
<reference evidence="2 3" key="1">
    <citation type="submission" date="2019-03" db="EMBL/GenBank/DDBJ databases">
        <title>Genomic Encyclopedia of Type Strains, Phase IV (KMG-IV): sequencing the most valuable type-strain genomes for metagenomic binning, comparative biology and taxonomic classification.</title>
        <authorList>
            <person name="Goeker M."/>
        </authorList>
    </citation>
    <scope>NUCLEOTIDE SEQUENCE [LARGE SCALE GENOMIC DNA]</scope>
    <source>
        <strain evidence="2 3">DSM 23802</strain>
    </source>
</reference>
<evidence type="ECO:0000313" key="2">
    <source>
        <dbReference type="EMBL" id="TCS83592.1"/>
    </source>
</evidence>
<evidence type="ECO:0000313" key="3">
    <source>
        <dbReference type="Proteomes" id="UP000295788"/>
    </source>
</evidence>
<dbReference type="RefSeq" id="WP_132767549.1">
    <property type="nucleotide sequence ID" value="NZ_SMAB01000004.1"/>
</dbReference>
<keyword evidence="1" id="KW-0472">Membrane</keyword>
<accession>A0A4R3KJU8</accession>
<proteinExistence type="predicted"/>
<protein>
    <submittedName>
        <fullName evidence="2">Uncharacterized protein</fullName>
    </submittedName>
</protein>
<dbReference type="AlphaFoldDB" id="A0A4R3KJU8"/>
<gene>
    <name evidence="2" type="ORF">EDD72_104147</name>
</gene>